<evidence type="ECO:0000313" key="2">
    <source>
        <dbReference type="EMBL" id="KAL0065342.1"/>
    </source>
</evidence>
<name>A0ABR2ZUH2_9AGAR</name>
<dbReference type="Proteomes" id="UP001437256">
    <property type="component" value="Unassembled WGS sequence"/>
</dbReference>
<feature type="signal peptide" evidence="1">
    <location>
        <begin position="1"/>
        <end position="19"/>
    </location>
</feature>
<evidence type="ECO:0000256" key="1">
    <source>
        <dbReference type="SAM" id="SignalP"/>
    </source>
</evidence>
<sequence length="177" mass="18502">MKSFAIILVSLTAPLLVAADHKFTITNKCGNSVNAVIANTRCGYSPRCGDAVDFTGAQPGTIAAGKSKTVTIPSRWVGRIFNQNGKCGAKGEKCTILEYNLDSGNQFTPQSYDISNIQGFTQSISTGAAGCQTVTCKDVNCPCNQAYRPGDTTGCGSDQPVRACGAGNIAFNVVFCP</sequence>
<feature type="chain" id="PRO_5047325462" description="Thaumatin-like protein" evidence="1">
    <location>
        <begin position="20"/>
        <end position="177"/>
    </location>
</feature>
<keyword evidence="3" id="KW-1185">Reference proteome</keyword>
<accession>A0ABR2ZUH2</accession>
<protein>
    <recommendedName>
        <fullName evidence="4">Thaumatin-like protein</fullName>
    </recommendedName>
</protein>
<dbReference type="SMART" id="SM00205">
    <property type="entry name" value="THN"/>
    <property type="match status" value="1"/>
</dbReference>
<evidence type="ECO:0008006" key="4">
    <source>
        <dbReference type="Google" id="ProtNLM"/>
    </source>
</evidence>
<keyword evidence="1" id="KW-0732">Signal</keyword>
<dbReference type="SUPFAM" id="SSF49870">
    <property type="entry name" value="Osmotin, thaumatin-like protein"/>
    <property type="match status" value="1"/>
</dbReference>
<comment type="caution">
    <text evidence="2">The sequence shown here is derived from an EMBL/GenBank/DDBJ whole genome shotgun (WGS) entry which is preliminary data.</text>
</comment>
<dbReference type="Gene3D" id="2.60.110.10">
    <property type="entry name" value="Thaumatin"/>
    <property type="match status" value="1"/>
</dbReference>
<dbReference type="InterPro" id="IPR001938">
    <property type="entry name" value="Thaumatin"/>
</dbReference>
<dbReference type="InterPro" id="IPR037176">
    <property type="entry name" value="Osmotin/thaumatin-like_sf"/>
</dbReference>
<dbReference type="EMBL" id="JBBXMP010000049">
    <property type="protein sequence ID" value="KAL0065342.1"/>
    <property type="molecule type" value="Genomic_DNA"/>
</dbReference>
<gene>
    <name evidence="2" type="ORF">AAF712_007686</name>
</gene>
<reference evidence="2 3" key="1">
    <citation type="submission" date="2024-05" db="EMBL/GenBank/DDBJ databases">
        <title>A draft genome resource for the thread blight pathogen Marasmius tenuissimus strain MS-2.</title>
        <authorList>
            <person name="Yulfo-Soto G.E."/>
            <person name="Baruah I.K."/>
            <person name="Amoako-Attah I."/>
            <person name="Bukari Y."/>
            <person name="Meinhardt L.W."/>
            <person name="Bailey B.A."/>
            <person name="Cohen S.P."/>
        </authorList>
    </citation>
    <scope>NUCLEOTIDE SEQUENCE [LARGE SCALE GENOMIC DNA]</scope>
    <source>
        <strain evidence="2 3">MS-2</strain>
    </source>
</reference>
<proteinExistence type="predicted"/>
<organism evidence="2 3">
    <name type="scientific">Marasmius tenuissimus</name>
    <dbReference type="NCBI Taxonomy" id="585030"/>
    <lineage>
        <taxon>Eukaryota</taxon>
        <taxon>Fungi</taxon>
        <taxon>Dikarya</taxon>
        <taxon>Basidiomycota</taxon>
        <taxon>Agaricomycotina</taxon>
        <taxon>Agaricomycetes</taxon>
        <taxon>Agaricomycetidae</taxon>
        <taxon>Agaricales</taxon>
        <taxon>Marasmiineae</taxon>
        <taxon>Marasmiaceae</taxon>
        <taxon>Marasmius</taxon>
    </lineage>
</organism>
<evidence type="ECO:0000313" key="3">
    <source>
        <dbReference type="Proteomes" id="UP001437256"/>
    </source>
</evidence>